<dbReference type="RefSeq" id="WP_280734967.1">
    <property type="nucleotide sequence ID" value="NZ_CP120368.1"/>
</dbReference>
<feature type="transmembrane region" description="Helical" evidence="2">
    <location>
        <begin position="30"/>
        <end position="50"/>
    </location>
</feature>
<dbReference type="EMBL" id="CP120371">
    <property type="protein sequence ID" value="WEX84072.1"/>
    <property type="molecule type" value="Genomic_DNA"/>
</dbReference>
<dbReference type="PANTHER" id="PTHR35335:SF1">
    <property type="entry name" value="UPF0716 PROTEIN FXSA"/>
    <property type="match status" value="1"/>
</dbReference>
<organism evidence="3 4">
    <name type="scientific">Sinorhizobium numidicum</name>
    <dbReference type="NCBI Taxonomy" id="680248"/>
    <lineage>
        <taxon>Bacteria</taxon>
        <taxon>Pseudomonadati</taxon>
        <taxon>Pseudomonadota</taxon>
        <taxon>Alphaproteobacteria</taxon>
        <taxon>Hyphomicrobiales</taxon>
        <taxon>Rhizobiaceae</taxon>
        <taxon>Sinorhizobium/Ensifer group</taxon>
        <taxon>Sinorhizobium</taxon>
    </lineage>
</organism>
<name>A0ABY8D1Q9_9HYPH</name>
<proteinExistence type="predicted"/>
<gene>
    <name evidence="3" type="ORF">PYH38_002910</name>
</gene>
<dbReference type="Pfam" id="PF04186">
    <property type="entry name" value="FxsA"/>
    <property type="match status" value="1"/>
</dbReference>
<accession>A0ABY8D1Q9</accession>
<dbReference type="InterPro" id="IPR007313">
    <property type="entry name" value="FxsA"/>
</dbReference>
<protein>
    <submittedName>
        <fullName evidence="3">FxsA family protein</fullName>
    </submittedName>
</protein>
<reference evidence="3 4" key="1">
    <citation type="submission" date="2023-03" db="EMBL/GenBank/DDBJ databases">
        <authorList>
            <person name="Kaur S."/>
            <person name="Espinosa-Saiz D."/>
            <person name="Velazquez E."/>
            <person name="Menendez E."/>
            <person name="diCenzo G.C."/>
        </authorList>
    </citation>
    <scope>NUCLEOTIDE SEQUENCE [LARGE SCALE GENOMIC DNA]</scope>
    <source>
        <strain evidence="3 4">LMG 27395</strain>
    </source>
</reference>
<dbReference type="Proteomes" id="UP001235547">
    <property type="component" value="Chromosome 1"/>
</dbReference>
<feature type="transmembrane region" description="Helical" evidence="2">
    <location>
        <begin position="71"/>
        <end position="102"/>
    </location>
</feature>
<evidence type="ECO:0000256" key="2">
    <source>
        <dbReference type="SAM" id="Phobius"/>
    </source>
</evidence>
<sequence>MRSLIIPLIVLGLPLAEIAGFVIVGREIGLLMTLLLVFLSAVVGIFLLRIQGFGVLQRLQDAARTGNDPGLDVLGAALIFIAAVLLIIPGFVGDIVGLLLFLPPVRRAFAAFLRTRVTILTAGTGFYRSSGPRREQPRGPLIIDLDEDEFSRKGKDEDDSSPPNNRISH</sequence>
<keyword evidence="2" id="KW-0812">Transmembrane</keyword>
<evidence type="ECO:0000313" key="4">
    <source>
        <dbReference type="Proteomes" id="UP001235547"/>
    </source>
</evidence>
<keyword evidence="2" id="KW-0472">Membrane</keyword>
<dbReference type="NCBIfam" id="NF008528">
    <property type="entry name" value="PRK11463.1-2"/>
    <property type="match status" value="1"/>
</dbReference>
<feature type="region of interest" description="Disordered" evidence="1">
    <location>
        <begin position="146"/>
        <end position="169"/>
    </location>
</feature>
<keyword evidence="4" id="KW-1185">Reference proteome</keyword>
<keyword evidence="2" id="KW-1133">Transmembrane helix</keyword>
<evidence type="ECO:0000256" key="1">
    <source>
        <dbReference type="SAM" id="MobiDB-lite"/>
    </source>
</evidence>
<dbReference type="PANTHER" id="PTHR35335">
    <property type="entry name" value="UPF0716 PROTEIN FXSA"/>
    <property type="match status" value="1"/>
</dbReference>
<evidence type="ECO:0000313" key="3">
    <source>
        <dbReference type="EMBL" id="WEX84072.1"/>
    </source>
</evidence>